<dbReference type="InterPro" id="IPR017946">
    <property type="entry name" value="PLC-like_Pdiesterase_TIM-brl"/>
</dbReference>
<dbReference type="Proteomes" id="UP000306544">
    <property type="component" value="Unassembled WGS sequence"/>
</dbReference>
<evidence type="ECO:0000259" key="1">
    <source>
        <dbReference type="PROSITE" id="PS51704"/>
    </source>
</evidence>
<protein>
    <submittedName>
        <fullName evidence="2">Glycerophosphodiester phosphodiesterase</fullName>
    </submittedName>
</protein>
<dbReference type="GO" id="GO:0006629">
    <property type="term" value="P:lipid metabolic process"/>
    <property type="evidence" value="ECO:0007669"/>
    <property type="project" value="InterPro"/>
</dbReference>
<evidence type="ECO:0000313" key="3">
    <source>
        <dbReference type="Proteomes" id="UP000306544"/>
    </source>
</evidence>
<dbReference type="PANTHER" id="PTHR46211:SF1">
    <property type="entry name" value="GLYCEROPHOSPHODIESTER PHOSPHODIESTERASE, CYTOPLASMIC"/>
    <property type="match status" value="1"/>
</dbReference>
<dbReference type="OrthoDB" id="9758957at2"/>
<dbReference type="PROSITE" id="PS51704">
    <property type="entry name" value="GP_PDE"/>
    <property type="match status" value="1"/>
</dbReference>
<sequence>MSRAPSWLLSRPVAHRGLHSHRLPENTLGAFGAAIEAGFPIELDVQLTADDQMVVHHDTDLRRLSDRPQRVRELTLEQLRQVRIGGTDQHPPGLVETLEYIDGRVPVVVEIKAGDPRYLRALATAAALRHYSGPLTVQSFDPFIVGWFRRNAPEILRGQLSGSMADVRTINWGTRRMLQNLAFSVVSRPDYIGYEFGFTTPRRARLIRKKWPLLLWTITTREDMARALTLADNVIFEGFDPSAGGTGQGLAE</sequence>
<gene>
    <name evidence="2" type="ORF">FEF27_10500</name>
</gene>
<reference evidence="2 3" key="1">
    <citation type="submission" date="2019-05" db="EMBL/GenBank/DDBJ databases">
        <title>Nesterenkonia sp. GY239, isolated from the Southern Atlantic Ocean.</title>
        <authorList>
            <person name="Zhang G."/>
        </authorList>
    </citation>
    <scope>NUCLEOTIDE SEQUENCE [LARGE SCALE GENOMIC DNA]</scope>
    <source>
        <strain evidence="2 3">GY239</strain>
    </source>
</reference>
<dbReference type="Pfam" id="PF03009">
    <property type="entry name" value="GDPD"/>
    <property type="match status" value="1"/>
</dbReference>
<dbReference type="Gene3D" id="3.20.20.190">
    <property type="entry name" value="Phosphatidylinositol (PI) phosphodiesterase"/>
    <property type="match status" value="1"/>
</dbReference>
<comment type="caution">
    <text evidence="2">The sequence shown here is derived from an EMBL/GenBank/DDBJ whole genome shotgun (WGS) entry which is preliminary data.</text>
</comment>
<feature type="domain" description="GP-PDE" evidence="1">
    <location>
        <begin position="10"/>
        <end position="252"/>
    </location>
</feature>
<dbReference type="GO" id="GO:0008081">
    <property type="term" value="F:phosphoric diester hydrolase activity"/>
    <property type="evidence" value="ECO:0007669"/>
    <property type="project" value="InterPro"/>
</dbReference>
<dbReference type="EMBL" id="VAWA01000015">
    <property type="protein sequence ID" value="TLP73171.1"/>
    <property type="molecule type" value="Genomic_DNA"/>
</dbReference>
<accession>A0A5R9A3B5</accession>
<evidence type="ECO:0000313" key="2">
    <source>
        <dbReference type="EMBL" id="TLP73171.1"/>
    </source>
</evidence>
<dbReference type="SUPFAM" id="SSF51695">
    <property type="entry name" value="PLC-like phosphodiesterases"/>
    <property type="match status" value="1"/>
</dbReference>
<keyword evidence="3" id="KW-1185">Reference proteome</keyword>
<name>A0A5R9A3B5_9MICC</name>
<dbReference type="PANTHER" id="PTHR46211">
    <property type="entry name" value="GLYCEROPHOSPHORYL DIESTER PHOSPHODIESTERASE"/>
    <property type="match status" value="1"/>
</dbReference>
<dbReference type="AlphaFoldDB" id="A0A5R9A3B5"/>
<dbReference type="RefSeq" id="WP_138170815.1">
    <property type="nucleotide sequence ID" value="NZ_VAWA01000015.1"/>
</dbReference>
<proteinExistence type="predicted"/>
<dbReference type="InterPro" id="IPR030395">
    <property type="entry name" value="GP_PDE_dom"/>
</dbReference>
<organism evidence="2 3">
    <name type="scientific">Nesterenkonia sphaerica</name>
    <dbReference type="NCBI Taxonomy" id="1804988"/>
    <lineage>
        <taxon>Bacteria</taxon>
        <taxon>Bacillati</taxon>
        <taxon>Actinomycetota</taxon>
        <taxon>Actinomycetes</taxon>
        <taxon>Micrococcales</taxon>
        <taxon>Micrococcaceae</taxon>
        <taxon>Nesterenkonia</taxon>
    </lineage>
</organism>